<comment type="caution">
    <text evidence="2">The sequence shown here is derived from an EMBL/GenBank/DDBJ whole genome shotgun (WGS) entry which is preliminary data.</text>
</comment>
<protein>
    <submittedName>
        <fullName evidence="2">Uncharacterized protein</fullName>
    </submittedName>
</protein>
<proteinExistence type="predicted"/>
<dbReference type="EMBL" id="JAWWNJ010000074">
    <property type="protein sequence ID" value="KAK7006839.1"/>
    <property type="molecule type" value="Genomic_DNA"/>
</dbReference>
<reference evidence="2 3" key="1">
    <citation type="journal article" date="2024" name="J Genomics">
        <title>Draft genome sequencing and assembly of Favolaschia claudopus CIRM-BRFM 2984 isolated from oak limbs.</title>
        <authorList>
            <person name="Navarro D."/>
            <person name="Drula E."/>
            <person name="Chaduli D."/>
            <person name="Cazenave R."/>
            <person name="Ahrendt S."/>
            <person name="Wang J."/>
            <person name="Lipzen A."/>
            <person name="Daum C."/>
            <person name="Barry K."/>
            <person name="Grigoriev I.V."/>
            <person name="Favel A."/>
            <person name="Rosso M.N."/>
            <person name="Martin F."/>
        </authorList>
    </citation>
    <scope>NUCLEOTIDE SEQUENCE [LARGE SCALE GENOMIC DNA]</scope>
    <source>
        <strain evidence="2 3">CIRM-BRFM 2984</strain>
    </source>
</reference>
<dbReference type="AlphaFoldDB" id="A0AAW0ACV8"/>
<organism evidence="2 3">
    <name type="scientific">Favolaschia claudopus</name>
    <dbReference type="NCBI Taxonomy" id="2862362"/>
    <lineage>
        <taxon>Eukaryota</taxon>
        <taxon>Fungi</taxon>
        <taxon>Dikarya</taxon>
        <taxon>Basidiomycota</taxon>
        <taxon>Agaricomycotina</taxon>
        <taxon>Agaricomycetes</taxon>
        <taxon>Agaricomycetidae</taxon>
        <taxon>Agaricales</taxon>
        <taxon>Marasmiineae</taxon>
        <taxon>Mycenaceae</taxon>
        <taxon>Favolaschia</taxon>
    </lineage>
</organism>
<sequence>MSSVLSDFEMHLPPPLPPCPFPHPLSLEPAAARPPLVFPSTPICLGHHVIGFHLQTPPRNPHIVLSSEAGLLSSRSFVFVPINLAIVLCRLSMKPHLHPLRCSAQTRRPWAVIGETRLRSLIAVIFMSQLLYTQQFAPDLEPLQSSDNPHVSSAGGSLSTPPTTRCRKRVRLQDMSGNIAAGRSAGA</sequence>
<keyword evidence="3" id="KW-1185">Reference proteome</keyword>
<evidence type="ECO:0000313" key="3">
    <source>
        <dbReference type="Proteomes" id="UP001362999"/>
    </source>
</evidence>
<evidence type="ECO:0000313" key="2">
    <source>
        <dbReference type="EMBL" id="KAK7006839.1"/>
    </source>
</evidence>
<name>A0AAW0ACV8_9AGAR</name>
<accession>A0AAW0ACV8</accession>
<evidence type="ECO:0000256" key="1">
    <source>
        <dbReference type="SAM" id="MobiDB-lite"/>
    </source>
</evidence>
<feature type="region of interest" description="Disordered" evidence="1">
    <location>
        <begin position="143"/>
        <end position="166"/>
    </location>
</feature>
<dbReference type="Proteomes" id="UP001362999">
    <property type="component" value="Unassembled WGS sequence"/>
</dbReference>
<gene>
    <name evidence="2" type="ORF">R3P38DRAFT_3213568</name>
</gene>
<feature type="compositionally biased region" description="Polar residues" evidence="1">
    <location>
        <begin position="143"/>
        <end position="163"/>
    </location>
</feature>